<dbReference type="SUPFAM" id="SSF53448">
    <property type="entry name" value="Nucleotide-diphospho-sugar transferases"/>
    <property type="match status" value="1"/>
</dbReference>
<evidence type="ECO:0000256" key="7">
    <source>
        <dbReference type="ARBA" id="ARBA00022989"/>
    </source>
</evidence>
<evidence type="ECO:0000256" key="6">
    <source>
        <dbReference type="ARBA" id="ARBA00022968"/>
    </source>
</evidence>
<dbReference type="PANTHER" id="PTHR31646">
    <property type="entry name" value="ALPHA-1,2-MANNOSYLTRANSFERASE MNN2"/>
    <property type="match status" value="1"/>
</dbReference>
<protein>
    <recommendedName>
        <fullName evidence="13">Alpha-1,2-mannosyltransferase</fullName>
    </recommendedName>
</protein>
<keyword evidence="8" id="KW-0333">Golgi apparatus</keyword>
<dbReference type="AlphaFoldDB" id="A0AAN6DEL0"/>
<evidence type="ECO:0008006" key="13">
    <source>
        <dbReference type="Google" id="ProtNLM"/>
    </source>
</evidence>
<evidence type="ECO:0000256" key="4">
    <source>
        <dbReference type="ARBA" id="ARBA00022679"/>
    </source>
</evidence>
<dbReference type="Gene3D" id="3.90.550.10">
    <property type="entry name" value="Spore Coat Polysaccharide Biosynthesis Protein SpsA, Chain A"/>
    <property type="match status" value="1"/>
</dbReference>
<gene>
    <name evidence="11" type="ORF">KL928_003129</name>
</gene>
<dbReference type="RefSeq" id="XP_043059382.1">
    <property type="nucleotide sequence ID" value="XM_043203682.1"/>
</dbReference>
<evidence type="ECO:0000313" key="11">
    <source>
        <dbReference type="EMBL" id="KAG7818128.1"/>
    </source>
</evidence>
<dbReference type="InterPro" id="IPR029044">
    <property type="entry name" value="Nucleotide-diphossugar_trans"/>
</dbReference>
<dbReference type="GO" id="GO:0000139">
    <property type="term" value="C:Golgi membrane"/>
    <property type="evidence" value="ECO:0007669"/>
    <property type="project" value="UniProtKB-SubCell"/>
</dbReference>
<dbReference type="GeneID" id="66127180"/>
<comment type="pathway">
    <text evidence="2">Protein modification; protein glycosylation.</text>
</comment>
<reference evidence="11" key="1">
    <citation type="journal article" date="2021" name="G3 (Bethesda)">
        <title>Genomic diversity, chromosomal rearrangements, and interspecies hybridization in the ogataea polymorpha species complex.</title>
        <authorList>
            <person name="Hanson S.J."/>
            <person name="Cinneide E.O."/>
            <person name="Salzberg L.I."/>
            <person name="Wolfe K.H."/>
            <person name="McGowan J."/>
            <person name="Fitzpatrick D.A."/>
            <person name="Matlin K."/>
        </authorList>
    </citation>
    <scope>NUCLEOTIDE SEQUENCE</scope>
    <source>
        <strain evidence="11">61-244</strain>
    </source>
</reference>
<organism evidence="11 12">
    <name type="scientific">Pichia angusta</name>
    <name type="common">Yeast</name>
    <name type="synonym">Hansenula polymorpha</name>
    <dbReference type="NCBI Taxonomy" id="870730"/>
    <lineage>
        <taxon>Eukaryota</taxon>
        <taxon>Fungi</taxon>
        <taxon>Dikarya</taxon>
        <taxon>Ascomycota</taxon>
        <taxon>Saccharomycotina</taxon>
        <taxon>Pichiomycetes</taxon>
        <taxon>Pichiales</taxon>
        <taxon>Pichiaceae</taxon>
        <taxon>Ogataea</taxon>
    </lineage>
</organism>
<keyword evidence="5 10" id="KW-0812">Transmembrane</keyword>
<keyword evidence="9 10" id="KW-0472">Membrane</keyword>
<dbReference type="Proteomes" id="UP001196530">
    <property type="component" value="Unassembled WGS sequence"/>
</dbReference>
<evidence type="ECO:0000256" key="1">
    <source>
        <dbReference type="ARBA" id="ARBA00004323"/>
    </source>
</evidence>
<dbReference type="Pfam" id="PF11051">
    <property type="entry name" value="Mannosyl_trans3"/>
    <property type="match status" value="1"/>
</dbReference>
<keyword evidence="6" id="KW-0735">Signal-anchor</keyword>
<proteinExistence type="inferred from homology"/>
<comment type="caution">
    <text evidence="11">The sequence shown here is derived from an EMBL/GenBank/DDBJ whole genome shotgun (WGS) entry which is preliminary data.</text>
</comment>
<keyword evidence="4" id="KW-0808">Transferase</keyword>
<name>A0AAN6DEL0_PICAN</name>
<evidence type="ECO:0000256" key="3">
    <source>
        <dbReference type="ARBA" id="ARBA00009105"/>
    </source>
</evidence>
<feature type="transmembrane region" description="Helical" evidence="10">
    <location>
        <begin position="20"/>
        <end position="38"/>
    </location>
</feature>
<evidence type="ECO:0000256" key="10">
    <source>
        <dbReference type="SAM" id="Phobius"/>
    </source>
</evidence>
<dbReference type="GO" id="GO:0046354">
    <property type="term" value="P:mannan biosynthetic process"/>
    <property type="evidence" value="ECO:0007669"/>
    <property type="project" value="UniProtKB-ARBA"/>
</dbReference>
<dbReference type="InterPro" id="IPR022751">
    <property type="entry name" value="Alpha_mannosyltransferase"/>
</dbReference>
<evidence type="ECO:0000313" key="12">
    <source>
        <dbReference type="Proteomes" id="UP001196530"/>
    </source>
</evidence>
<dbReference type="GO" id="GO:0000026">
    <property type="term" value="F:alpha-1,2-mannosyltransferase activity"/>
    <property type="evidence" value="ECO:0007669"/>
    <property type="project" value="TreeGrafter"/>
</dbReference>
<dbReference type="EMBL" id="JAHLUX010000006">
    <property type="protein sequence ID" value="KAG7818128.1"/>
    <property type="molecule type" value="Genomic_DNA"/>
</dbReference>
<evidence type="ECO:0000256" key="8">
    <source>
        <dbReference type="ARBA" id="ARBA00023034"/>
    </source>
</evidence>
<sequence length="582" mass="66576">MWISKINIKYRTKQRVRTSVILACAASVLLFLVIRSFFLENTEKVAGSNAIVVNDDMTKTLSSKKTAKELLAQRKKTHESVYDNLSIEDREKMRIINQPSPDDPRGLRLELGHTFFKSVFNVLEKGKPKVSPLTKYKSTERIYHAGYEVMGDGPSLSKEYLSGFLQLSQSEINSMKKSHSFVTRNLPETYPIGLYSGNGVVYVGGGKFNWLALLSIKTLRSVGSKLPVEVLIPKLDEYEVDLCTTIFPALDAKCIYMPKQLGEQISGRFSFFGYQYKALALMLSSFENVLLLDADNTPLHAPDHLFETEPFSSTGMVIWPDYWKRSTAPAFYDIVNIEIDESHRVSHGFQEYGKYTIPNSPPDQAPPLHQLKGAIPDPSSESGQLMLSKKTHSKVMLLALYYNMYGPNHYYPLLSQGSDGEGDKETFIAAAHVLKKSFYQVKKIIKSIGRWVDYEFTGSAMGQFNCHEDYELYKKYENTFEHVDEVPKLLFLHSNFPKLDPWSLKVDEVIYDPKTGKRERLYGTGYLEALGFDFERVQWENMKFYICDLNLHPKLFSDRDIDHDELCAEIKEHLEFLKSTTN</sequence>
<comment type="subcellular location">
    <subcellularLocation>
        <location evidence="1">Golgi apparatus membrane</location>
        <topology evidence="1">Single-pass type II membrane protein</topology>
    </subcellularLocation>
</comment>
<keyword evidence="7 10" id="KW-1133">Transmembrane helix</keyword>
<accession>A0AAN6DEL0</accession>
<evidence type="ECO:0000256" key="5">
    <source>
        <dbReference type="ARBA" id="ARBA00022692"/>
    </source>
</evidence>
<dbReference type="PANTHER" id="PTHR31646:SF1">
    <property type="entry name" value="ALPHA-1,2-MANNOSYLTRANSFERASE MNN2"/>
    <property type="match status" value="1"/>
</dbReference>
<evidence type="ECO:0000256" key="2">
    <source>
        <dbReference type="ARBA" id="ARBA00004922"/>
    </source>
</evidence>
<comment type="similarity">
    <text evidence="3">Belongs to the MNN1/MNT family.</text>
</comment>
<evidence type="ECO:0000256" key="9">
    <source>
        <dbReference type="ARBA" id="ARBA00023136"/>
    </source>
</evidence>